<dbReference type="Proteomes" id="UP000068026">
    <property type="component" value="Chromosome"/>
</dbReference>
<organism evidence="2 4">
    <name type="scientific">Anaerotignum propionicum DSM 1682</name>
    <dbReference type="NCBI Taxonomy" id="991789"/>
    <lineage>
        <taxon>Bacteria</taxon>
        <taxon>Bacillati</taxon>
        <taxon>Bacillota</taxon>
        <taxon>Clostridia</taxon>
        <taxon>Lachnospirales</taxon>
        <taxon>Anaerotignaceae</taxon>
        <taxon>Anaerotignum</taxon>
    </lineage>
</organism>
<dbReference type="KEGG" id="cpro:CPRO_29780"/>
<dbReference type="AlphaFoldDB" id="A0A0X8VF52"/>
<name>A0A0X8VF52_ANAPI</name>
<keyword evidence="3" id="KW-1185">Reference proteome</keyword>
<reference evidence="1 3" key="1">
    <citation type="journal article" date="2016" name="Genome Announc.">
        <title>Complete Genome Sequence of the Amino Acid-Fermenting Clostridium propionicum X2 (DSM 1682).</title>
        <authorList>
            <person name="Poehlein A."/>
            <person name="Schlien K."/>
            <person name="Chowdhury N.P."/>
            <person name="Gottschalk G."/>
            <person name="Buckel W."/>
            <person name="Daniel R."/>
        </authorList>
    </citation>
    <scope>NUCLEOTIDE SEQUENCE [LARGE SCALE GENOMIC DNA]</scope>
    <source>
        <strain evidence="1 3">X2</strain>
    </source>
</reference>
<reference evidence="3" key="2">
    <citation type="submission" date="2016-01" db="EMBL/GenBank/DDBJ databases">
        <authorList>
            <person name="Poehlein A."/>
            <person name="Schlien K."/>
            <person name="Gottschalk G."/>
            <person name="Buckel W."/>
            <person name="Daniel R."/>
        </authorList>
    </citation>
    <scope>NUCLEOTIDE SEQUENCE [LARGE SCALE GENOMIC DNA]</scope>
    <source>
        <strain evidence="3">X2</strain>
    </source>
</reference>
<dbReference type="RefSeq" id="WP_066053429.1">
    <property type="nucleotide sequence ID" value="NZ_CP014223.1"/>
</dbReference>
<evidence type="ECO:0000313" key="4">
    <source>
        <dbReference type="Proteomes" id="UP000184204"/>
    </source>
</evidence>
<accession>A0A0X8VF52</accession>
<gene>
    <name evidence="1" type="ORF">CPRO_29780</name>
    <name evidence="2" type="ORF">SAMN02745151_00409</name>
</gene>
<protein>
    <submittedName>
        <fullName evidence="2">Uncharacterized protein</fullName>
    </submittedName>
</protein>
<reference evidence="2" key="4">
    <citation type="submission" date="2016-11" db="EMBL/GenBank/DDBJ databases">
        <authorList>
            <person name="Varghese N."/>
            <person name="Submissions S."/>
        </authorList>
    </citation>
    <scope>NUCLEOTIDE SEQUENCE</scope>
    <source>
        <strain evidence="2">DSM 1682</strain>
    </source>
</reference>
<sequence length="317" mass="35718">MKIAEVRFLEKEERVTLPCWTNILTEKLRNKYILSKKPFTIQEKEGILQGILSVSDGQGLSVPWRTKAEELVKTLAAEGAGIIIAPTEGEFPQKILPIAKGRVLAALFAFDGAAEALRRQGKNPEEAHFLISGTDSEILPLVLAGMGDYVNHLSFFADTMEELEEIQEELFAEKGLRTEVFSSPKNPLFSEADAIIVCGMEQTGYEHIIKRYAVFIDAVGNRPVLRRLLQRRWDTAAAEGFYFTYAEKQVEGRWAEAWAFTQNMDFQGFWLDNYPSEKAEEVFHALKQNDFSVCGFSALGKRVKIGKIKEDLDNLGD</sequence>
<dbReference type="Proteomes" id="UP000184204">
    <property type="component" value="Unassembled WGS sequence"/>
</dbReference>
<dbReference type="EMBL" id="FQUA01000001">
    <property type="protein sequence ID" value="SHE32838.1"/>
    <property type="molecule type" value="Genomic_DNA"/>
</dbReference>
<evidence type="ECO:0000313" key="3">
    <source>
        <dbReference type="Proteomes" id="UP000068026"/>
    </source>
</evidence>
<evidence type="ECO:0000313" key="1">
    <source>
        <dbReference type="EMBL" id="AMJ42507.1"/>
    </source>
</evidence>
<reference evidence="4" key="3">
    <citation type="submission" date="2016-11" db="EMBL/GenBank/DDBJ databases">
        <authorList>
            <person name="Jaros S."/>
            <person name="Januszkiewicz K."/>
            <person name="Wedrychowicz H."/>
        </authorList>
    </citation>
    <scope>NUCLEOTIDE SEQUENCE [LARGE SCALE GENOMIC DNA]</scope>
    <source>
        <strain evidence="4">DSM 1682</strain>
    </source>
</reference>
<evidence type="ECO:0000313" key="2">
    <source>
        <dbReference type="EMBL" id="SHE32838.1"/>
    </source>
</evidence>
<dbReference type="EMBL" id="CP014223">
    <property type="protein sequence ID" value="AMJ42507.1"/>
    <property type="molecule type" value="Genomic_DNA"/>
</dbReference>
<dbReference type="OrthoDB" id="2065786at2"/>
<proteinExistence type="predicted"/>